<proteinExistence type="inferred from homology"/>
<evidence type="ECO:0000256" key="1">
    <source>
        <dbReference type="ARBA" id="ARBA00008455"/>
    </source>
</evidence>
<accession>A0AAU9KA53</accession>
<keyword evidence="3" id="KW-0732">Signal</keyword>
<name>A0AAU9KA53_9CILI</name>
<comment type="similarity">
    <text evidence="1">Belongs to the peptidase C1 family.</text>
</comment>
<dbReference type="GO" id="GO:0006508">
    <property type="term" value="P:proteolysis"/>
    <property type="evidence" value="ECO:0007669"/>
    <property type="project" value="InterPro"/>
</dbReference>
<dbReference type="InterPro" id="IPR000169">
    <property type="entry name" value="Pept_cys_AS"/>
</dbReference>
<dbReference type="InterPro" id="IPR025660">
    <property type="entry name" value="Pept_his_AS"/>
</dbReference>
<evidence type="ECO:0000259" key="4">
    <source>
        <dbReference type="SMART" id="SM00645"/>
    </source>
</evidence>
<dbReference type="InterPro" id="IPR038765">
    <property type="entry name" value="Papain-like_cys_pep_sf"/>
</dbReference>
<gene>
    <name evidence="5" type="ORF">BSTOLATCC_MIC60922</name>
</gene>
<dbReference type="PRINTS" id="PR00705">
    <property type="entry name" value="PAPAIN"/>
</dbReference>
<dbReference type="SUPFAM" id="SSF54001">
    <property type="entry name" value="Cysteine proteinases"/>
    <property type="match status" value="1"/>
</dbReference>
<dbReference type="SMART" id="SM00645">
    <property type="entry name" value="Pept_C1"/>
    <property type="match status" value="1"/>
</dbReference>
<dbReference type="EMBL" id="CAJZBQ010000058">
    <property type="protein sequence ID" value="CAG9334303.1"/>
    <property type="molecule type" value="Genomic_DNA"/>
</dbReference>
<dbReference type="InterPro" id="IPR013128">
    <property type="entry name" value="Peptidase_C1A"/>
</dbReference>
<feature type="signal peptide" evidence="3">
    <location>
        <begin position="1"/>
        <end position="15"/>
    </location>
</feature>
<organism evidence="5 6">
    <name type="scientific">Blepharisma stoltei</name>
    <dbReference type="NCBI Taxonomy" id="1481888"/>
    <lineage>
        <taxon>Eukaryota</taxon>
        <taxon>Sar</taxon>
        <taxon>Alveolata</taxon>
        <taxon>Ciliophora</taxon>
        <taxon>Postciliodesmatophora</taxon>
        <taxon>Heterotrichea</taxon>
        <taxon>Heterotrichida</taxon>
        <taxon>Blepharismidae</taxon>
        <taxon>Blepharisma</taxon>
    </lineage>
</organism>
<evidence type="ECO:0000256" key="3">
    <source>
        <dbReference type="SAM" id="SignalP"/>
    </source>
</evidence>
<dbReference type="Pfam" id="PF00112">
    <property type="entry name" value="Peptidase_C1"/>
    <property type="match status" value="1"/>
</dbReference>
<dbReference type="AlphaFoldDB" id="A0AAU9KA53"/>
<dbReference type="InterPro" id="IPR000668">
    <property type="entry name" value="Peptidase_C1A_C"/>
</dbReference>
<keyword evidence="6" id="KW-1185">Reference proteome</keyword>
<evidence type="ECO:0000313" key="5">
    <source>
        <dbReference type="EMBL" id="CAG9334303.1"/>
    </source>
</evidence>
<dbReference type="GO" id="GO:0008234">
    <property type="term" value="F:cysteine-type peptidase activity"/>
    <property type="evidence" value="ECO:0007669"/>
    <property type="project" value="InterPro"/>
</dbReference>
<dbReference type="Proteomes" id="UP001162131">
    <property type="component" value="Unassembled WGS sequence"/>
</dbReference>
<dbReference type="PANTHER" id="PTHR12411">
    <property type="entry name" value="CYSTEINE PROTEASE FAMILY C1-RELATED"/>
    <property type="match status" value="1"/>
</dbReference>
<dbReference type="Gene3D" id="3.90.70.10">
    <property type="entry name" value="Cysteine proteinases"/>
    <property type="match status" value="1"/>
</dbReference>
<sequence>MKLSLLSILVACVLSGPASLRKSSHPLLTQKDIDFINQSQNLWTASLDWIDTMTLEEFKIYASVQPRAREFPEFNWGAILENLQIPSAFDSRTQWPGCIHPILNQELCGGCWAFGATEALSDRFCIASNSTVNAILSPQYLIDCNTANGGCNGGWPDVAWNFMMTNGVPTSQCVMFKDRNEKCPSTCDNGSQLQFYKASSVNQFNGPSAIQAAILSGGPVETTFTVYADFGAYKGGIYSPTTNQIVGYHAVKIVGWGNQNGTNY</sequence>
<reference evidence="5" key="1">
    <citation type="submission" date="2021-09" db="EMBL/GenBank/DDBJ databases">
        <authorList>
            <consortium name="AG Swart"/>
            <person name="Singh M."/>
            <person name="Singh A."/>
            <person name="Seah K."/>
            <person name="Emmerich C."/>
        </authorList>
    </citation>
    <scope>NUCLEOTIDE SEQUENCE</scope>
    <source>
        <strain evidence="5">ATCC30299</strain>
    </source>
</reference>
<feature type="domain" description="Peptidase C1A papain C-terminal" evidence="4">
    <location>
        <begin position="85"/>
        <end position="263"/>
    </location>
</feature>
<dbReference type="PROSITE" id="PS00639">
    <property type="entry name" value="THIOL_PROTEASE_HIS"/>
    <property type="match status" value="1"/>
</dbReference>
<dbReference type="PROSITE" id="PS00139">
    <property type="entry name" value="THIOL_PROTEASE_CYS"/>
    <property type="match status" value="1"/>
</dbReference>
<evidence type="ECO:0000313" key="6">
    <source>
        <dbReference type="Proteomes" id="UP001162131"/>
    </source>
</evidence>
<feature type="chain" id="PRO_5043426237" description="Peptidase C1A papain C-terminal domain-containing protein" evidence="3">
    <location>
        <begin position="16"/>
        <end position="264"/>
    </location>
</feature>
<evidence type="ECO:0000256" key="2">
    <source>
        <dbReference type="ARBA" id="ARBA00023145"/>
    </source>
</evidence>
<keyword evidence="2" id="KW-0865">Zymogen</keyword>
<comment type="caution">
    <text evidence="5">The sequence shown here is derived from an EMBL/GenBank/DDBJ whole genome shotgun (WGS) entry which is preliminary data.</text>
</comment>
<protein>
    <recommendedName>
        <fullName evidence="4">Peptidase C1A papain C-terminal domain-containing protein</fullName>
    </recommendedName>
</protein>